<reference evidence="13" key="1">
    <citation type="journal article" date="2019" name="Int. J. Syst. Evol. Microbiol.">
        <title>The Global Catalogue of Microorganisms (GCM) 10K type strain sequencing project: providing services to taxonomists for standard genome sequencing and annotation.</title>
        <authorList>
            <consortium name="The Broad Institute Genomics Platform"/>
            <consortium name="The Broad Institute Genome Sequencing Center for Infectious Disease"/>
            <person name="Wu L."/>
            <person name="Ma J."/>
        </authorList>
    </citation>
    <scope>NUCLEOTIDE SEQUENCE [LARGE SCALE GENOMIC DNA]</scope>
    <source>
        <strain evidence="13">CECT 8551</strain>
    </source>
</reference>
<evidence type="ECO:0000313" key="12">
    <source>
        <dbReference type="EMBL" id="MFC3977138.1"/>
    </source>
</evidence>
<evidence type="ECO:0000256" key="1">
    <source>
        <dbReference type="ARBA" id="ARBA00004571"/>
    </source>
</evidence>
<protein>
    <submittedName>
        <fullName evidence="12">SusC/RagA family TonB-linked outer membrane protein</fullName>
    </submittedName>
</protein>
<dbReference type="Pfam" id="PF07715">
    <property type="entry name" value="Plug"/>
    <property type="match status" value="1"/>
</dbReference>
<dbReference type="InterPro" id="IPR037066">
    <property type="entry name" value="Plug_dom_sf"/>
</dbReference>
<dbReference type="Proteomes" id="UP001595766">
    <property type="component" value="Unassembled WGS sequence"/>
</dbReference>
<dbReference type="Pfam" id="PF00593">
    <property type="entry name" value="TonB_dep_Rec_b-barrel"/>
    <property type="match status" value="1"/>
</dbReference>
<dbReference type="Gene3D" id="2.170.130.10">
    <property type="entry name" value="TonB-dependent receptor, plug domain"/>
    <property type="match status" value="1"/>
</dbReference>
<dbReference type="PROSITE" id="PS52016">
    <property type="entry name" value="TONB_DEPENDENT_REC_3"/>
    <property type="match status" value="1"/>
</dbReference>
<dbReference type="InterPro" id="IPR036942">
    <property type="entry name" value="Beta-barrel_TonB_sf"/>
</dbReference>
<keyword evidence="2 8" id="KW-0813">Transport</keyword>
<dbReference type="InterPro" id="IPR023996">
    <property type="entry name" value="TonB-dep_OMP_SusC/RagA"/>
</dbReference>
<dbReference type="NCBIfam" id="TIGR04057">
    <property type="entry name" value="SusC_RagA_signa"/>
    <property type="match status" value="1"/>
</dbReference>
<dbReference type="InterPro" id="IPR012910">
    <property type="entry name" value="Plug_dom"/>
</dbReference>
<gene>
    <name evidence="12" type="ORF">ACFOUP_12180</name>
</gene>
<feature type="domain" description="TonB-dependent receptor-like beta-barrel" evidence="10">
    <location>
        <begin position="538"/>
        <end position="1063"/>
    </location>
</feature>
<dbReference type="Gene3D" id="2.40.170.20">
    <property type="entry name" value="TonB-dependent receptor, beta-barrel domain"/>
    <property type="match status" value="1"/>
</dbReference>
<proteinExistence type="inferred from homology"/>
<keyword evidence="4 8" id="KW-0812">Transmembrane</keyword>
<dbReference type="InterPro" id="IPR008969">
    <property type="entry name" value="CarboxyPept-like_regulatory"/>
</dbReference>
<keyword evidence="13" id="KW-1185">Reference proteome</keyword>
<evidence type="ECO:0000256" key="2">
    <source>
        <dbReference type="ARBA" id="ARBA00022448"/>
    </source>
</evidence>
<evidence type="ECO:0000259" key="11">
    <source>
        <dbReference type="Pfam" id="PF07715"/>
    </source>
</evidence>
<evidence type="ECO:0000256" key="4">
    <source>
        <dbReference type="ARBA" id="ARBA00022692"/>
    </source>
</evidence>
<evidence type="ECO:0000256" key="3">
    <source>
        <dbReference type="ARBA" id="ARBA00022452"/>
    </source>
</evidence>
<organism evidence="12 13">
    <name type="scientific">Belliella kenyensis</name>
    <dbReference type="NCBI Taxonomy" id="1472724"/>
    <lineage>
        <taxon>Bacteria</taxon>
        <taxon>Pseudomonadati</taxon>
        <taxon>Bacteroidota</taxon>
        <taxon>Cytophagia</taxon>
        <taxon>Cytophagales</taxon>
        <taxon>Cyclobacteriaceae</taxon>
        <taxon>Belliella</taxon>
    </lineage>
</organism>
<evidence type="ECO:0000259" key="10">
    <source>
        <dbReference type="Pfam" id="PF00593"/>
    </source>
</evidence>
<evidence type="ECO:0000256" key="5">
    <source>
        <dbReference type="ARBA" id="ARBA00023077"/>
    </source>
</evidence>
<dbReference type="RefSeq" id="WP_241291678.1">
    <property type="nucleotide sequence ID" value="NZ_JAKZGR010000002.1"/>
</dbReference>
<dbReference type="InterPro" id="IPR000531">
    <property type="entry name" value="Beta-barrel_TonB"/>
</dbReference>
<sequence>MKKNKRRKSAFKAVWVKLLVGVFLYSASLSHPSYGQLALAKLDSQEVALVEVLKMLQKEHNLNLVYNANELKGIQIKNQKFHGKKLQEVITEIEKSHQVKIIEKGGVHLVQVVSSTKTPDVSLLTTPVRMAEVKGQVIDSDTEEPLFGATIQVKNKNTGQISDIDGRFKFSGLAESDILVISMLGYESVELVVGNRTDILIRLKSKENILEEAVVIGYGEVSREKLTSSVTSVSPKEFNRGVLASPEQLLQGKVAGLVISRDGNPNGGANIVLRGASTLREGAAQQPFYVIDGVPGASINLVAPDNIVSIEVLKDASATAIYGSRAANGVIMVTTRKAQPTYGFSYHAYAGIENASNSLRMMTGDELRGYLARNGQDLFPNDNDYTINQGDTTFVNTNWQDVVTRQGVSQNHTLSYGGGTDRATFNASVNYFNQEGIIRGSSRERVIAQFSLDQKGFNDKFKLNFQLTNSIDNQKLVRGEVYRQMISYLPTVNVYNPDDSFKENTIDHTSNYFNPLGIIALNQDDRQNNTLLGFISAKFDVTKNFNVNVLGSYQLEKFEGKQYQNSASILPINYEGTSYSGLQAGGVAKRFSVQNKRKVLETFFDYTPINTMSHELKILGGYSWQDDVNNDGFQSTNTGFVSDVTGAENLGLGSSNIRVDYGGFSQVPLRIISFYSRLNYSFLDKYLLQVSMRRDGSSAFSEQNRWGNFPAASFGWLMHEEGFLSNQSTFQQLKLRAGYGVTGNSLGFDPLLTVFRFGSSGMYYNNGVYEQAMGSVANVNDDLRWEKTSMLNLGLDFSMFKGKVSGTIEWYNKYTSDLIFYYPVSTTLFVHPTMTANVGEISNKGVEFTIQANLMQKGKFGWDVTGNIAHNKNRVEKLSNFEYQLDSIPTAGGSGAGVSGVNTQLIKEGYPIGLFNLYHWAGRNENGVSTFFTPDGGVTAAPRFPADAVLMGHAQPKFTYGVGNNFHYGNWSLNVFIRGVYGNQILNSTRAVLSSVSQAYLRNIPLSAADEPMTDVNNNFYSDRYLESGSFLRVDNATLAYNFPLVNRSHVKNLNVYLTGNNLFVFTKYSGIDPEVNLGGLTPGFDNNNFYPRTRGFMLGMTLDF</sequence>
<keyword evidence="5 9" id="KW-0798">TonB box</keyword>
<dbReference type="Gene3D" id="2.60.40.1120">
    <property type="entry name" value="Carboxypeptidase-like, regulatory domain"/>
    <property type="match status" value="1"/>
</dbReference>
<evidence type="ECO:0000256" key="9">
    <source>
        <dbReference type="RuleBase" id="RU003357"/>
    </source>
</evidence>
<feature type="domain" description="TonB-dependent receptor plug" evidence="11">
    <location>
        <begin position="224"/>
        <end position="330"/>
    </location>
</feature>
<dbReference type="NCBIfam" id="TIGR04056">
    <property type="entry name" value="OMP_RagA_SusC"/>
    <property type="match status" value="1"/>
</dbReference>
<dbReference type="InterPro" id="IPR039426">
    <property type="entry name" value="TonB-dep_rcpt-like"/>
</dbReference>
<comment type="caution">
    <text evidence="12">The sequence shown here is derived from an EMBL/GenBank/DDBJ whole genome shotgun (WGS) entry which is preliminary data.</text>
</comment>
<evidence type="ECO:0000256" key="8">
    <source>
        <dbReference type="PROSITE-ProRule" id="PRU01360"/>
    </source>
</evidence>
<evidence type="ECO:0000256" key="7">
    <source>
        <dbReference type="ARBA" id="ARBA00023237"/>
    </source>
</evidence>
<dbReference type="InterPro" id="IPR023997">
    <property type="entry name" value="TonB-dep_OMP_SusC/RagA_CS"/>
</dbReference>
<dbReference type="Pfam" id="PF13715">
    <property type="entry name" value="CarbopepD_reg_2"/>
    <property type="match status" value="1"/>
</dbReference>
<evidence type="ECO:0000256" key="6">
    <source>
        <dbReference type="ARBA" id="ARBA00023136"/>
    </source>
</evidence>
<comment type="similarity">
    <text evidence="8 9">Belongs to the TonB-dependent receptor family.</text>
</comment>
<keyword evidence="7 8" id="KW-0998">Cell outer membrane</keyword>
<dbReference type="SUPFAM" id="SSF56935">
    <property type="entry name" value="Porins"/>
    <property type="match status" value="1"/>
</dbReference>
<comment type="subcellular location">
    <subcellularLocation>
        <location evidence="1 8">Cell outer membrane</location>
        <topology evidence="1 8">Multi-pass membrane protein</topology>
    </subcellularLocation>
</comment>
<keyword evidence="6 8" id="KW-0472">Membrane</keyword>
<accession>A0ABV8EPQ6</accession>
<name>A0ABV8EPQ6_9BACT</name>
<dbReference type="SUPFAM" id="SSF49464">
    <property type="entry name" value="Carboxypeptidase regulatory domain-like"/>
    <property type="match status" value="1"/>
</dbReference>
<keyword evidence="3 8" id="KW-1134">Transmembrane beta strand</keyword>
<evidence type="ECO:0000313" key="13">
    <source>
        <dbReference type="Proteomes" id="UP001595766"/>
    </source>
</evidence>
<dbReference type="EMBL" id="JBHSAV010000053">
    <property type="protein sequence ID" value="MFC3977138.1"/>
    <property type="molecule type" value="Genomic_DNA"/>
</dbReference>